<dbReference type="InterPro" id="IPR055132">
    <property type="entry name" value="RNase_J_b_CASP"/>
</dbReference>
<feature type="compositionally biased region" description="Basic and acidic residues" evidence="10">
    <location>
        <begin position="41"/>
        <end position="57"/>
    </location>
</feature>
<keyword evidence="5 9" id="KW-0378">Hydrolase</keyword>
<keyword evidence="2 9" id="KW-0540">Nuclease</keyword>
<dbReference type="InterPro" id="IPR036866">
    <property type="entry name" value="RibonucZ/Hydroxyglut_hydro"/>
</dbReference>
<evidence type="ECO:0000256" key="2">
    <source>
        <dbReference type="ARBA" id="ARBA00022722"/>
    </source>
</evidence>
<gene>
    <name evidence="9" type="primary">rnj</name>
    <name evidence="12" type="ORF">QNJ86_00690</name>
</gene>
<keyword evidence="4 9" id="KW-0255">Endonuclease</keyword>
<dbReference type="CDD" id="cd07714">
    <property type="entry name" value="RNaseJ_MBL-fold"/>
    <property type="match status" value="1"/>
</dbReference>
<evidence type="ECO:0000256" key="5">
    <source>
        <dbReference type="ARBA" id="ARBA00022801"/>
    </source>
</evidence>
<evidence type="ECO:0000313" key="12">
    <source>
        <dbReference type="EMBL" id="MDJ1649308.1"/>
    </source>
</evidence>
<comment type="subcellular location">
    <subcellularLocation>
        <location evidence="9">Cytoplasm</location>
    </subcellularLocation>
</comment>
<keyword evidence="1 9" id="KW-0963">Cytoplasm</keyword>
<dbReference type="InterPro" id="IPR041636">
    <property type="entry name" value="RNase_J_C"/>
</dbReference>
<dbReference type="HAMAP" id="MF_01491">
    <property type="entry name" value="RNase_J_bact"/>
    <property type="match status" value="1"/>
</dbReference>
<dbReference type="Pfam" id="PF12706">
    <property type="entry name" value="Lactamase_B_2"/>
    <property type="match status" value="1"/>
</dbReference>
<sequence length="639" mass="68608">MEQNNQRSERGGSRAKEQGRAANSRSGNGGAKSGPNAANASEKKTRSYKHVQLEHKRPQLTKAGAQGGGRRGQGEQNARRNFASPKKDPNATLKIIPLGGLDAIGKNMTAFECKGDMILDDCGLMFPDDNHPGVDLILPDYTYVLENADKLRGIIITHGHEDHTGTLPYLLKDLDRQVPIYATKLTLGLIEGKFAEHKIKNAKLVEIKPGDQIKLGCFTAEFFAVNHSIPGAVGVFFQSPAGNVLHTGDFKLDQTPIDGVTTDFGALAKFSKVGVDLMMSDSTNAQNPNFTPSEAEVGKELAKIISQAKGRVIIASFASHIHRMQQICDAAVANGRKVVVTGRSMIQNTDIARRLGYLNISDEDIVDAYDLKGIPPEQVVIMCTGSQGEPLSALARIANGEHKTIDLDEGDTVIISATPVPGNEKAVTRVVNCLAKIGADVYDKKRARVHVSGHAGAEELKLVLSIVQPKAFMPVHGEATHLRAHASLAEATGVPHDNIFICENGESLELTARGVHRGEVVQSGIVFVDGLSVGDTSQDVLDERSALGSQGFAAVAAAVSFKRKDVVGEVQVEMHGITGGDDDYLTREASSTVKNALKRQLGKGGGMRELKKAGRDALLSLLWERTKQRPMAIVNLLEV</sequence>
<dbReference type="Proteomes" id="UP001232750">
    <property type="component" value="Unassembled WGS sequence"/>
</dbReference>
<feature type="compositionally biased region" description="Basic and acidic residues" evidence="10">
    <location>
        <begin position="7"/>
        <end position="19"/>
    </location>
</feature>
<keyword evidence="8 9" id="KW-0694">RNA-binding</keyword>
<evidence type="ECO:0000256" key="1">
    <source>
        <dbReference type="ARBA" id="ARBA00022490"/>
    </source>
</evidence>
<proteinExistence type="inferred from homology"/>
<organism evidence="12 13">
    <name type="scientific">Gordonibacter faecis</name>
    <dbReference type="NCBI Taxonomy" id="3047475"/>
    <lineage>
        <taxon>Bacteria</taxon>
        <taxon>Bacillati</taxon>
        <taxon>Actinomycetota</taxon>
        <taxon>Coriobacteriia</taxon>
        <taxon>Eggerthellales</taxon>
        <taxon>Eggerthellaceae</taxon>
        <taxon>Gordonibacter</taxon>
    </lineage>
</organism>
<evidence type="ECO:0000256" key="9">
    <source>
        <dbReference type="HAMAP-Rule" id="MF_01491"/>
    </source>
</evidence>
<keyword evidence="3" id="KW-0479">Metal-binding</keyword>
<dbReference type="Pfam" id="PF22505">
    <property type="entry name" value="RNase_J_b_CASP"/>
    <property type="match status" value="1"/>
</dbReference>
<reference evidence="12 13" key="1">
    <citation type="submission" date="2023-05" db="EMBL/GenBank/DDBJ databases">
        <title>Gordonibacter KGMB12511T sp. nov., isolated from faeces of healthy Korean.</title>
        <authorList>
            <person name="Kim H.S."/>
            <person name="Kim J.-S."/>
            <person name="Suh M.K."/>
            <person name="Eom M.K."/>
            <person name="Do H.E."/>
            <person name="Lee J.-S."/>
        </authorList>
    </citation>
    <scope>NUCLEOTIDE SEQUENCE [LARGE SCALE GENOMIC DNA]</scope>
    <source>
        <strain evidence="12 13">KGMB12511</strain>
    </source>
</reference>
<dbReference type="InterPro" id="IPR004613">
    <property type="entry name" value="RNase_J"/>
</dbReference>
<dbReference type="InterPro" id="IPR030854">
    <property type="entry name" value="RNase_J_bac"/>
</dbReference>
<evidence type="ECO:0000256" key="8">
    <source>
        <dbReference type="ARBA" id="ARBA00022884"/>
    </source>
</evidence>
<comment type="caution">
    <text evidence="12">The sequence shown here is derived from an EMBL/GenBank/DDBJ whole genome shotgun (WGS) entry which is preliminary data.</text>
</comment>
<dbReference type="PANTHER" id="PTHR43694:SF1">
    <property type="entry name" value="RIBONUCLEASE J"/>
    <property type="match status" value="1"/>
</dbReference>
<dbReference type="EMBL" id="JASJEU010000003">
    <property type="protein sequence ID" value="MDJ1649308.1"/>
    <property type="molecule type" value="Genomic_DNA"/>
</dbReference>
<name>A0ABT7DL77_9ACTN</name>
<evidence type="ECO:0000259" key="11">
    <source>
        <dbReference type="SMART" id="SM00849"/>
    </source>
</evidence>
<dbReference type="SUPFAM" id="SSF56281">
    <property type="entry name" value="Metallo-hydrolase/oxidoreductase"/>
    <property type="match status" value="1"/>
</dbReference>
<keyword evidence="13" id="KW-1185">Reference proteome</keyword>
<feature type="binding site" evidence="9">
    <location>
        <begin position="450"/>
        <end position="454"/>
    </location>
    <ligand>
        <name>substrate</name>
    </ligand>
</feature>
<evidence type="ECO:0000256" key="7">
    <source>
        <dbReference type="ARBA" id="ARBA00022839"/>
    </source>
</evidence>
<keyword evidence="9" id="KW-0698">rRNA processing</keyword>
<accession>A0ABT7DL77</accession>
<dbReference type="InterPro" id="IPR011108">
    <property type="entry name" value="RMMBL"/>
</dbReference>
<evidence type="ECO:0000256" key="4">
    <source>
        <dbReference type="ARBA" id="ARBA00022759"/>
    </source>
</evidence>
<evidence type="ECO:0000256" key="10">
    <source>
        <dbReference type="SAM" id="MobiDB-lite"/>
    </source>
</evidence>
<comment type="subunit">
    <text evidence="9">Homodimer, may be a subunit of the RNA degradosome.</text>
</comment>
<comment type="function">
    <text evidence="9">An RNase that has 5'-3' exonuclease and possibly endonuclease activity. Involved in maturation of rRNA and in some organisms also mRNA maturation and/or decay.</text>
</comment>
<dbReference type="Pfam" id="PF07521">
    <property type="entry name" value="RMMBL"/>
    <property type="match status" value="1"/>
</dbReference>
<dbReference type="NCBIfam" id="TIGR00649">
    <property type="entry name" value="MG423"/>
    <property type="match status" value="1"/>
</dbReference>
<evidence type="ECO:0000313" key="13">
    <source>
        <dbReference type="Proteomes" id="UP001232750"/>
    </source>
</evidence>
<dbReference type="InterPro" id="IPR042173">
    <property type="entry name" value="RNase_J_2"/>
</dbReference>
<dbReference type="RefSeq" id="WP_283830639.1">
    <property type="nucleotide sequence ID" value="NZ_JASJEU010000003.1"/>
</dbReference>
<dbReference type="Gene3D" id="3.40.50.10710">
    <property type="entry name" value="Metallo-hydrolase/oxidoreductase"/>
    <property type="match status" value="1"/>
</dbReference>
<dbReference type="InterPro" id="IPR001279">
    <property type="entry name" value="Metallo-B-lactamas"/>
</dbReference>
<protein>
    <recommendedName>
        <fullName evidence="9">Ribonuclease J</fullName>
        <shortName evidence="9">RNase J</shortName>
        <ecNumber evidence="9">3.1.-.-</ecNumber>
    </recommendedName>
</protein>
<dbReference type="EC" id="3.1.-.-" evidence="9"/>
<feature type="domain" description="Metallo-beta-lactamase" evidence="11">
    <location>
        <begin position="105"/>
        <end position="309"/>
    </location>
</feature>
<dbReference type="PANTHER" id="PTHR43694">
    <property type="entry name" value="RIBONUCLEASE J"/>
    <property type="match status" value="1"/>
</dbReference>
<evidence type="ECO:0000256" key="6">
    <source>
        <dbReference type="ARBA" id="ARBA00022833"/>
    </source>
</evidence>
<keyword evidence="7 9" id="KW-0269">Exonuclease</keyword>
<dbReference type="Gene3D" id="3.60.15.10">
    <property type="entry name" value="Ribonuclease Z/Hydroxyacylglutathione hydrolase-like"/>
    <property type="match status" value="1"/>
</dbReference>
<dbReference type="SMART" id="SM00849">
    <property type="entry name" value="Lactamase_B"/>
    <property type="match status" value="1"/>
</dbReference>
<dbReference type="Gene3D" id="3.10.20.580">
    <property type="match status" value="1"/>
</dbReference>
<dbReference type="GO" id="GO:0016787">
    <property type="term" value="F:hydrolase activity"/>
    <property type="evidence" value="ECO:0007669"/>
    <property type="project" value="UniProtKB-KW"/>
</dbReference>
<feature type="region of interest" description="Disordered" evidence="10">
    <location>
        <begin position="1"/>
        <end position="90"/>
    </location>
</feature>
<dbReference type="PIRSF" id="PIRSF004803">
    <property type="entry name" value="RnjA"/>
    <property type="match status" value="1"/>
</dbReference>
<keyword evidence="6" id="KW-0862">Zinc</keyword>
<dbReference type="Pfam" id="PF17770">
    <property type="entry name" value="RNase_J_C"/>
    <property type="match status" value="1"/>
</dbReference>
<comment type="similarity">
    <text evidence="9">Belongs to the metallo-beta-lactamase superfamily. RNA-metabolizing metallo-beta-lactamase-like family. Bacterial RNase J subfamily.</text>
</comment>
<evidence type="ECO:0000256" key="3">
    <source>
        <dbReference type="ARBA" id="ARBA00022723"/>
    </source>
</evidence>